<keyword evidence="3" id="KW-1185">Reference proteome</keyword>
<dbReference type="EMBL" id="BMSZ01000005">
    <property type="protein sequence ID" value="GGS47294.1"/>
    <property type="molecule type" value="Genomic_DNA"/>
</dbReference>
<sequence>MSGTDRARESIDQAMGRSGGPPGAPGPCGPTAVGTTCSCADVCTDVMRPPGISEPLNTLTNQPT</sequence>
<reference evidence="3" key="1">
    <citation type="journal article" date="2019" name="Int. J. Syst. Evol. Microbiol.">
        <title>The Global Catalogue of Microorganisms (GCM) 10K type strain sequencing project: providing services to taxonomists for standard genome sequencing and annotation.</title>
        <authorList>
            <consortium name="The Broad Institute Genomics Platform"/>
            <consortium name="The Broad Institute Genome Sequencing Center for Infectious Disease"/>
            <person name="Wu L."/>
            <person name="Ma J."/>
        </authorList>
    </citation>
    <scope>NUCLEOTIDE SEQUENCE [LARGE SCALE GENOMIC DNA]</scope>
    <source>
        <strain evidence="3">JCM 4350</strain>
    </source>
</reference>
<evidence type="ECO:0000313" key="3">
    <source>
        <dbReference type="Proteomes" id="UP000659767"/>
    </source>
</evidence>
<protein>
    <submittedName>
        <fullName evidence="2">Uncharacterized protein</fullName>
    </submittedName>
</protein>
<gene>
    <name evidence="2" type="ORF">GCM10010253_21950</name>
</gene>
<evidence type="ECO:0000256" key="1">
    <source>
        <dbReference type="SAM" id="MobiDB-lite"/>
    </source>
</evidence>
<organism evidence="2 3">
    <name type="scientific">Streptomyces badius</name>
    <dbReference type="NCBI Taxonomy" id="1941"/>
    <lineage>
        <taxon>Bacteria</taxon>
        <taxon>Bacillati</taxon>
        <taxon>Actinomycetota</taxon>
        <taxon>Actinomycetes</taxon>
        <taxon>Kitasatosporales</taxon>
        <taxon>Streptomycetaceae</taxon>
        <taxon>Streptomyces</taxon>
    </lineage>
</organism>
<proteinExistence type="predicted"/>
<dbReference type="Proteomes" id="UP000659767">
    <property type="component" value="Unassembled WGS sequence"/>
</dbReference>
<comment type="caution">
    <text evidence="2">The sequence shown here is derived from an EMBL/GenBank/DDBJ whole genome shotgun (WGS) entry which is preliminary data.</text>
</comment>
<name>A0ABQ2T2V1_STRBA</name>
<feature type="compositionally biased region" description="Basic and acidic residues" evidence="1">
    <location>
        <begin position="1"/>
        <end position="11"/>
    </location>
</feature>
<feature type="region of interest" description="Disordered" evidence="1">
    <location>
        <begin position="1"/>
        <end position="31"/>
    </location>
</feature>
<evidence type="ECO:0000313" key="2">
    <source>
        <dbReference type="EMBL" id="GGS47294.1"/>
    </source>
</evidence>
<accession>A0ABQ2T2V1</accession>